<reference evidence="2 3" key="1">
    <citation type="submission" date="2020-03" db="EMBL/GenBank/DDBJ databases">
        <title>Metagenomic, metatranscriptomic, and metabolomic analyses revealed the key microbes and metabolic features during the fermentation of ganjang, Korean traditional soy sauce.</title>
        <authorList>
            <person name="Chun B.H."/>
            <person name="Jeon C.O."/>
        </authorList>
    </citation>
    <scope>NUCLEOTIDE SEQUENCE [LARGE SCALE GENOMIC DNA]</scope>
    <source>
        <strain evidence="2 3">KG14</strain>
    </source>
</reference>
<feature type="compositionally biased region" description="Basic residues" evidence="1">
    <location>
        <begin position="277"/>
        <end position="288"/>
    </location>
</feature>
<name>A0A851HUI9_9GAMM</name>
<gene>
    <name evidence="2" type="ORF">HLV39_06940</name>
</gene>
<sequence length="434" mass="48527">MNRSGCLKDKTRGNEGNPCLPGGLIPVEQWTLPEASVRRSLKDAVRHALTQLKAASRAEEPFESMDELPELSAGQQRRLAPEPDYARQAEAIACNLQHARSEGAHRRKVTCLVAPPFSGLQQALGRLSQSGQSVLNDNGAVWTVITPPETLLFSEQEAKAWWDKQDVSRPWVIPELADFWLRCLPGLVLVRELFRRIASDAVGPGIVGCSSWCWRYWEHYLEGTHMSPWTPAPLDSERLGQWLTYLASGHDRAPVIARMADDGLYVLPVAEADGTGKNKRQKKRKHSSFLRDLAGESRGNPGVALAIWQRSLRARPEEDAKPDEDDEKSGRQSRSVDCWVVPLERLSLPTLPQSKTSVMGFVLHGLLLHNGLDVASLEVVTGVPAYELSLVLSRLERAEIVRCDQVDERWHLTPIGYPTVRRHLQSWGFPVDPF</sequence>
<accession>A0A851HUI9</accession>
<feature type="compositionally biased region" description="Basic and acidic residues" evidence="1">
    <location>
        <begin position="1"/>
        <end position="13"/>
    </location>
</feature>
<evidence type="ECO:0000313" key="3">
    <source>
        <dbReference type="Proteomes" id="UP000536442"/>
    </source>
</evidence>
<proteinExistence type="predicted"/>
<comment type="caution">
    <text evidence="2">The sequence shown here is derived from an EMBL/GenBank/DDBJ whole genome shotgun (WGS) entry which is preliminary data.</text>
</comment>
<dbReference type="EMBL" id="JABEVQ010000003">
    <property type="protein sequence ID" value="NWN91226.1"/>
    <property type="molecule type" value="Genomic_DNA"/>
</dbReference>
<organism evidence="2 3">
    <name type="scientific">Marinobacter adhaerens</name>
    <dbReference type="NCBI Taxonomy" id="1033846"/>
    <lineage>
        <taxon>Bacteria</taxon>
        <taxon>Pseudomonadati</taxon>
        <taxon>Pseudomonadota</taxon>
        <taxon>Gammaproteobacteria</taxon>
        <taxon>Pseudomonadales</taxon>
        <taxon>Marinobacteraceae</taxon>
        <taxon>Marinobacter</taxon>
    </lineage>
</organism>
<feature type="region of interest" description="Disordered" evidence="1">
    <location>
        <begin position="1"/>
        <end position="22"/>
    </location>
</feature>
<keyword evidence="3" id="KW-1185">Reference proteome</keyword>
<evidence type="ECO:0000313" key="2">
    <source>
        <dbReference type="EMBL" id="NWN91226.1"/>
    </source>
</evidence>
<dbReference type="AlphaFoldDB" id="A0A851HUI9"/>
<feature type="region of interest" description="Disordered" evidence="1">
    <location>
        <begin position="275"/>
        <end position="296"/>
    </location>
</feature>
<evidence type="ECO:0000256" key="1">
    <source>
        <dbReference type="SAM" id="MobiDB-lite"/>
    </source>
</evidence>
<dbReference type="Proteomes" id="UP000536442">
    <property type="component" value="Unassembled WGS sequence"/>
</dbReference>
<protein>
    <submittedName>
        <fullName evidence="2">Uncharacterized protein</fullName>
    </submittedName>
</protein>